<dbReference type="GO" id="GO:0004672">
    <property type="term" value="F:protein kinase activity"/>
    <property type="evidence" value="ECO:0007669"/>
    <property type="project" value="InterPro"/>
</dbReference>
<dbReference type="Proteomes" id="UP000266861">
    <property type="component" value="Unassembled WGS sequence"/>
</dbReference>
<dbReference type="PROSITE" id="PS50011">
    <property type="entry name" value="PROTEIN_KINASE_DOM"/>
    <property type="match status" value="1"/>
</dbReference>
<keyword evidence="3" id="KW-1185">Reference proteome</keyword>
<organism evidence="2 3">
    <name type="scientific">Diversispora epigaea</name>
    <dbReference type="NCBI Taxonomy" id="1348612"/>
    <lineage>
        <taxon>Eukaryota</taxon>
        <taxon>Fungi</taxon>
        <taxon>Fungi incertae sedis</taxon>
        <taxon>Mucoromycota</taxon>
        <taxon>Glomeromycotina</taxon>
        <taxon>Glomeromycetes</taxon>
        <taxon>Diversisporales</taxon>
        <taxon>Diversisporaceae</taxon>
        <taxon>Diversispora</taxon>
    </lineage>
</organism>
<gene>
    <name evidence="2" type="ORF">Glove_420g63</name>
</gene>
<protein>
    <recommendedName>
        <fullName evidence="1">Protein kinase domain-containing protein</fullName>
    </recommendedName>
</protein>
<evidence type="ECO:0000313" key="3">
    <source>
        <dbReference type="Proteomes" id="UP000266861"/>
    </source>
</evidence>
<evidence type="ECO:0000259" key="1">
    <source>
        <dbReference type="PROSITE" id="PS50011"/>
    </source>
</evidence>
<accession>A0A397GZS6</accession>
<evidence type="ECO:0000313" key="2">
    <source>
        <dbReference type="EMBL" id="RHZ55138.1"/>
    </source>
</evidence>
<dbReference type="OrthoDB" id="4062651at2759"/>
<dbReference type="SUPFAM" id="SSF56112">
    <property type="entry name" value="Protein kinase-like (PK-like)"/>
    <property type="match status" value="1"/>
</dbReference>
<dbReference type="AlphaFoldDB" id="A0A397GZS6"/>
<proteinExistence type="predicted"/>
<dbReference type="Gene3D" id="1.10.510.10">
    <property type="entry name" value="Transferase(Phosphotransferase) domain 1"/>
    <property type="match status" value="1"/>
</dbReference>
<dbReference type="InterPro" id="IPR000719">
    <property type="entry name" value="Prot_kinase_dom"/>
</dbReference>
<dbReference type="EMBL" id="PQFF01000372">
    <property type="protein sequence ID" value="RHZ55138.1"/>
    <property type="molecule type" value="Genomic_DNA"/>
</dbReference>
<name>A0A397GZS6_9GLOM</name>
<reference evidence="2 3" key="1">
    <citation type="submission" date="2018-08" db="EMBL/GenBank/DDBJ databases">
        <title>Genome and evolution of the arbuscular mycorrhizal fungus Diversispora epigaea (formerly Glomus versiforme) and its bacterial endosymbionts.</title>
        <authorList>
            <person name="Sun X."/>
            <person name="Fei Z."/>
            <person name="Harrison M."/>
        </authorList>
    </citation>
    <scope>NUCLEOTIDE SEQUENCE [LARGE SCALE GENOMIC DNA]</scope>
    <source>
        <strain evidence="2 3">IT104</strain>
    </source>
</reference>
<dbReference type="STRING" id="1348612.A0A397GZS6"/>
<sequence length="87" mass="10107">MNIHELNIVHQDFHPGNILSSNFKHSIQISDFRLSGEEEYTKAADVYSFGIITYKLVTGISPYLDISHDKDLAMMDYDQKFHFILQN</sequence>
<comment type="caution">
    <text evidence="2">The sequence shown here is derived from an EMBL/GenBank/DDBJ whole genome shotgun (WGS) entry which is preliminary data.</text>
</comment>
<feature type="domain" description="Protein kinase" evidence="1">
    <location>
        <begin position="1"/>
        <end position="87"/>
    </location>
</feature>
<dbReference type="GO" id="GO:0005524">
    <property type="term" value="F:ATP binding"/>
    <property type="evidence" value="ECO:0007669"/>
    <property type="project" value="InterPro"/>
</dbReference>
<dbReference type="InterPro" id="IPR011009">
    <property type="entry name" value="Kinase-like_dom_sf"/>
</dbReference>